<dbReference type="PROSITE" id="PS51186">
    <property type="entry name" value="GNAT"/>
    <property type="match status" value="1"/>
</dbReference>
<evidence type="ECO:0000313" key="2">
    <source>
        <dbReference type="EMBL" id="MBD2752367.1"/>
    </source>
</evidence>
<proteinExistence type="predicted"/>
<name>A0A927AZ75_9BACT</name>
<evidence type="ECO:0000259" key="1">
    <source>
        <dbReference type="PROSITE" id="PS51186"/>
    </source>
</evidence>
<dbReference type="PANTHER" id="PTHR43792">
    <property type="entry name" value="GNAT FAMILY, PUTATIVE (AFU_ORTHOLOGUE AFUA_3G00765)-RELATED-RELATED"/>
    <property type="match status" value="1"/>
</dbReference>
<dbReference type="RefSeq" id="WP_191038013.1">
    <property type="nucleotide sequence ID" value="NZ_JACXAA010000002.1"/>
</dbReference>
<dbReference type="Gene3D" id="3.40.630.30">
    <property type="match status" value="1"/>
</dbReference>
<keyword evidence="3" id="KW-1185">Reference proteome</keyword>
<dbReference type="EMBL" id="JACXAA010000002">
    <property type="protein sequence ID" value="MBD2752367.1"/>
    <property type="molecule type" value="Genomic_DNA"/>
</dbReference>
<dbReference type="Proteomes" id="UP000653797">
    <property type="component" value="Unassembled WGS sequence"/>
</dbReference>
<dbReference type="AlphaFoldDB" id="A0A927AZ75"/>
<dbReference type="Pfam" id="PF13302">
    <property type="entry name" value="Acetyltransf_3"/>
    <property type="match status" value="1"/>
</dbReference>
<dbReference type="SUPFAM" id="SSF55729">
    <property type="entry name" value="Acyl-CoA N-acyltransferases (Nat)"/>
    <property type="match status" value="1"/>
</dbReference>
<sequence>MLETERLLLEEFSPDDAAFMLELLNTPTWLQYIGDRGVKTLDEARQYILDGPIKSYQQFGFGPYLVKLKTNDLPIGLCGLFRRETLEDIDIGFAFLPDYAGNGYGYESASAVMTYATENLGLTRITGLTTAANQYSIRLLEKLGLRFEKKIQFRADGEESLLYSINLYG</sequence>
<evidence type="ECO:0000313" key="3">
    <source>
        <dbReference type="Proteomes" id="UP000653797"/>
    </source>
</evidence>
<feature type="domain" description="N-acetyltransferase" evidence="1">
    <location>
        <begin position="7"/>
        <end position="168"/>
    </location>
</feature>
<dbReference type="InterPro" id="IPR016181">
    <property type="entry name" value="Acyl_CoA_acyltransferase"/>
</dbReference>
<accession>A0A927AZ75</accession>
<gene>
    <name evidence="2" type="ORF">IC230_05660</name>
</gene>
<dbReference type="PANTHER" id="PTHR43792:SF1">
    <property type="entry name" value="N-ACETYLTRANSFERASE DOMAIN-CONTAINING PROTEIN"/>
    <property type="match status" value="1"/>
</dbReference>
<dbReference type="GO" id="GO:0016747">
    <property type="term" value="F:acyltransferase activity, transferring groups other than amino-acyl groups"/>
    <property type="evidence" value="ECO:0007669"/>
    <property type="project" value="InterPro"/>
</dbReference>
<protein>
    <submittedName>
        <fullName evidence="2">GNAT family N-acetyltransferase</fullName>
    </submittedName>
</protein>
<comment type="caution">
    <text evidence="2">The sequence shown here is derived from an EMBL/GenBank/DDBJ whole genome shotgun (WGS) entry which is preliminary data.</text>
</comment>
<dbReference type="InterPro" id="IPR000182">
    <property type="entry name" value="GNAT_dom"/>
</dbReference>
<dbReference type="InterPro" id="IPR051531">
    <property type="entry name" value="N-acetyltransferase"/>
</dbReference>
<organism evidence="2 3">
    <name type="scientific">Spirosoma validum</name>
    <dbReference type="NCBI Taxonomy" id="2771355"/>
    <lineage>
        <taxon>Bacteria</taxon>
        <taxon>Pseudomonadati</taxon>
        <taxon>Bacteroidota</taxon>
        <taxon>Cytophagia</taxon>
        <taxon>Cytophagales</taxon>
        <taxon>Cytophagaceae</taxon>
        <taxon>Spirosoma</taxon>
    </lineage>
</organism>
<reference evidence="2" key="1">
    <citation type="submission" date="2020-09" db="EMBL/GenBank/DDBJ databases">
        <authorList>
            <person name="Kim M.K."/>
        </authorList>
    </citation>
    <scope>NUCLEOTIDE SEQUENCE</scope>
    <source>
        <strain evidence="2">BT704</strain>
    </source>
</reference>